<keyword evidence="4" id="KW-0547">Nucleotide-binding</keyword>
<evidence type="ECO:0000256" key="8">
    <source>
        <dbReference type="SAM" id="Phobius"/>
    </source>
</evidence>
<reference evidence="10 11" key="1">
    <citation type="journal article" date="2023" name="Microbiol. Resour. Announc.">
        <title>Complete Genome Sequence of Mycobacterium wuenschmanii, a novel Nontuberculous Mycobacterium Isolated from a captive population of Amazon Milk Frogs.</title>
        <authorList>
            <person name="Hicks J."/>
            <person name="Zeineldin M."/>
            <person name="Ward H."/>
            <person name="Wuenschmann A."/>
            <person name="Camp P."/>
            <person name="Farrell D."/>
            <person name="Lehman K."/>
            <person name="Thacker T."/>
            <person name="Cuthbert E."/>
        </authorList>
    </citation>
    <scope>NUCLEOTIDE SEQUENCE [LARGE SCALE GENOMIC DNA]</scope>
    <source>
        <strain evidence="10 11">Wuenschmanii</strain>
    </source>
</reference>
<dbReference type="PANTHER" id="PTHR43289:SF6">
    <property type="entry name" value="SERINE_THREONINE-PROTEIN KINASE NEKL-3"/>
    <property type="match status" value="1"/>
</dbReference>
<protein>
    <recommendedName>
        <fullName evidence="1">non-specific serine/threonine protein kinase</fullName>
        <ecNumber evidence="1">2.7.11.1</ecNumber>
    </recommendedName>
</protein>
<name>A0ABY8W058_9MYCO</name>
<gene>
    <name evidence="10" type="ORF">PT015_05535</name>
</gene>
<keyword evidence="8" id="KW-1133">Transmembrane helix</keyword>
<feature type="region of interest" description="Disordered" evidence="7">
    <location>
        <begin position="390"/>
        <end position="409"/>
    </location>
</feature>
<evidence type="ECO:0000256" key="1">
    <source>
        <dbReference type="ARBA" id="ARBA00012513"/>
    </source>
</evidence>
<evidence type="ECO:0000256" key="5">
    <source>
        <dbReference type="ARBA" id="ARBA00022777"/>
    </source>
</evidence>
<dbReference type="EC" id="2.7.11.1" evidence="1"/>
<feature type="transmembrane region" description="Helical" evidence="8">
    <location>
        <begin position="356"/>
        <end position="380"/>
    </location>
</feature>
<dbReference type="RefSeq" id="WP_285189410.1">
    <property type="nucleotide sequence ID" value="NZ_CP126981.1"/>
</dbReference>
<keyword evidence="11" id="KW-1185">Reference proteome</keyword>
<keyword evidence="8" id="KW-0812">Transmembrane</keyword>
<feature type="domain" description="Protein kinase" evidence="9">
    <location>
        <begin position="12"/>
        <end position="275"/>
    </location>
</feature>
<proteinExistence type="predicted"/>
<keyword evidence="3 10" id="KW-0808">Transferase</keyword>
<keyword evidence="2" id="KW-0723">Serine/threonine-protein kinase</keyword>
<feature type="region of interest" description="Disordered" evidence="7">
    <location>
        <begin position="563"/>
        <end position="586"/>
    </location>
</feature>
<sequence length="586" mass="62168">MSVTNGSTFTGYTVLRLLGHADTGAVYLAQHPRLPHWNALKVLSAGLSGDEEFRDRFLRETPIATSLYHPHILGIEYRGESDGQLWVTMDYVNGTDADELVTGRYPNGMPAGEVLAVVTAIADALDYAHGKGMLHRGVKPANILFTHPSDGEQQILLTDFGLARQLGDPDSPASPELTGETVAFAAPEQLMGGDIDGRADQYSLAATAYFLLTGKPPFQQSNPVAVISQHLTAAPPSLRDQRPEVARLDGVFAVALAKNPRDRFGSCRAFADALSHGAGAWSGDRSPEAYLTVVDYPDDHDTTATWLSPQEATSSSSYFSSWAKTVRGLAQHHQQVEEPATVERSAKPAETRPNRWPWIIGLGTAAASLCVAMVAVGVIIGRDDHGTNRAAGPLGPVAGPAPKAAPAPAGHDFPVTGEALDGAYRVDVNREQQSYNGSPDPQPPNVSTWWAFRTACTPASCVATGVMLDETGHVQVGEGGGSKTVVLDFRNGGWQSRPDTMLFACVGPDNAPAKQTTTQALSLRKDHAEFRGTMTVTVETNECQQQGATIEIPSVAARVAEVPPGVEVPNPPSSAPPASGSARPPR</sequence>
<organism evidence="10 11">
    <name type="scientific">Candidatus Mycobacterium wuenschmannii</name>
    <dbReference type="NCBI Taxonomy" id="3027808"/>
    <lineage>
        <taxon>Bacteria</taxon>
        <taxon>Bacillati</taxon>
        <taxon>Actinomycetota</taxon>
        <taxon>Actinomycetes</taxon>
        <taxon>Mycobacteriales</taxon>
        <taxon>Mycobacteriaceae</taxon>
        <taxon>Mycobacterium</taxon>
    </lineage>
</organism>
<evidence type="ECO:0000313" key="11">
    <source>
        <dbReference type="Proteomes" id="UP001236585"/>
    </source>
</evidence>
<dbReference type="InterPro" id="IPR011009">
    <property type="entry name" value="Kinase-like_dom_sf"/>
</dbReference>
<evidence type="ECO:0000256" key="7">
    <source>
        <dbReference type="SAM" id="MobiDB-lite"/>
    </source>
</evidence>
<keyword evidence="5 10" id="KW-0418">Kinase</keyword>
<dbReference type="Proteomes" id="UP001236585">
    <property type="component" value="Chromosome"/>
</dbReference>
<dbReference type="Gene3D" id="1.10.510.10">
    <property type="entry name" value="Transferase(Phosphotransferase) domain 1"/>
    <property type="match status" value="1"/>
</dbReference>
<evidence type="ECO:0000256" key="2">
    <source>
        <dbReference type="ARBA" id="ARBA00022527"/>
    </source>
</evidence>
<keyword evidence="8" id="KW-0472">Membrane</keyword>
<evidence type="ECO:0000256" key="3">
    <source>
        <dbReference type="ARBA" id="ARBA00022679"/>
    </source>
</evidence>
<evidence type="ECO:0000313" key="10">
    <source>
        <dbReference type="EMBL" id="WIM88936.1"/>
    </source>
</evidence>
<dbReference type="EMBL" id="CP126981">
    <property type="protein sequence ID" value="WIM88936.1"/>
    <property type="molecule type" value="Genomic_DNA"/>
</dbReference>
<dbReference type="InterPro" id="IPR000719">
    <property type="entry name" value="Prot_kinase_dom"/>
</dbReference>
<dbReference type="SUPFAM" id="SSF56112">
    <property type="entry name" value="Protein kinase-like (PK-like)"/>
    <property type="match status" value="1"/>
</dbReference>
<accession>A0ABY8W058</accession>
<evidence type="ECO:0000256" key="6">
    <source>
        <dbReference type="ARBA" id="ARBA00022840"/>
    </source>
</evidence>
<evidence type="ECO:0000256" key="4">
    <source>
        <dbReference type="ARBA" id="ARBA00022741"/>
    </source>
</evidence>
<dbReference type="Gene3D" id="3.30.200.20">
    <property type="entry name" value="Phosphorylase Kinase, domain 1"/>
    <property type="match status" value="1"/>
</dbReference>
<feature type="compositionally biased region" description="Low complexity" evidence="7">
    <location>
        <begin position="576"/>
        <end position="586"/>
    </location>
</feature>
<dbReference type="PANTHER" id="PTHR43289">
    <property type="entry name" value="MITOGEN-ACTIVATED PROTEIN KINASE KINASE KINASE 20-RELATED"/>
    <property type="match status" value="1"/>
</dbReference>
<dbReference type="PROSITE" id="PS50011">
    <property type="entry name" value="PROTEIN_KINASE_DOM"/>
    <property type="match status" value="1"/>
</dbReference>
<keyword evidence="6" id="KW-0067">ATP-binding</keyword>
<evidence type="ECO:0000259" key="9">
    <source>
        <dbReference type="PROSITE" id="PS50011"/>
    </source>
</evidence>
<dbReference type="CDD" id="cd14014">
    <property type="entry name" value="STKc_PknB_like"/>
    <property type="match status" value="1"/>
</dbReference>
<dbReference type="GO" id="GO:0004674">
    <property type="term" value="F:protein serine/threonine kinase activity"/>
    <property type="evidence" value="ECO:0007669"/>
    <property type="project" value="UniProtKB-EC"/>
</dbReference>
<dbReference type="Pfam" id="PF00069">
    <property type="entry name" value="Pkinase"/>
    <property type="match status" value="1"/>
</dbReference>